<protein>
    <submittedName>
        <fullName evidence="1">Uncharacterized protein</fullName>
    </submittedName>
</protein>
<proteinExistence type="predicted"/>
<reference evidence="1 2" key="2">
    <citation type="submission" date="2016-12" db="EMBL/GenBank/DDBJ databases">
        <title>Draft Genome Sequence of Cystobacter ferrugineus Strain Cbfe23.</title>
        <authorList>
            <person name="Akbar S."/>
            <person name="Dowd S.E."/>
            <person name="Stevens D.C."/>
        </authorList>
    </citation>
    <scope>NUCLEOTIDE SEQUENCE [LARGE SCALE GENOMIC DNA]</scope>
    <source>
        <strain evidence="1 2">Cbfe23</strain>
    </source>
</reference>
<dbReference type="RefSeq" id="WP_071902297.1">
    <property type="nucleotide sequence ID" value="NZ_MPIN01000010.1"/>
</dbReference>
<organism evidence="1 2">
    <name type="scientific">Cystobacter ferrugineus</name>
    <dbReference type="NCBI Taxonomy" id="83449"/>
    <lineage>
        <taxon>Bacteria</taxon>
        <taxon>Pseudomonadati</taxon>
        <taxon>Myxococcota</taxon>
        <taxon>Myxococcia</taxon>
        <taxon>Myxococcales</taxon>
        <taxon>Cystobacterineae</taxon>
        <taxon>Archangiaceae</taxon>
        <taxon>Cystobacter</taxon>
    </lineage>
</organism>
<name>A0A1L9B2C6_9BACT</name>
<dbReference type="Proteomes" id="UP000182229">
    <property type="component" value="Unassembled WGS sequence"/>
</dbReference>
<dbReference type="STRING" id="83449.BON30_32065"/>
<dbReference type="AlphaFoldDB" id="A0A1L9B2C6"/>
<evidence type="ECO:0000313" key="2">
    <source>
        <dbReference type="Proteomes" id="UP000182229"/>
    </source>
</evidence>
<keyword evidence="2" id="KW-1185">Reference proteome</keyword>
<dbReference type="EMBL" id="MPIN01000010">
    <property type="protein sequence ID" value="OJH36412.1"/>
    <property type="molecule type" value="Genomic_DNA"/>
</dbReference>
<comment type="caution">
    <text evidence="1">The sequence shown here is derived from an EMBL/GenBank/DDBJ whole genome shotgun (WGS) entry which is preliminary data.</text>
</comment>
<dbReference type="OrthoDB" id="5518063at2"/>
<evidence type="ECO:0000313" key="1">
    <source>
        <dbReference type="EMBL" id="OJH36412.1"/>
    </source>
</evidence>
<accession>A0A1L9B2C6</accession>
<reference evidence="2" key="1">
    <citation type="submission" date="2016-11" db="EMBL/GenBank/DDBJ databases">
        <authorList>
            <person name="Shukria A."/>
            <person name="Stevens D.C."/>
        </authorList>
    </citation>
    <scope>NUCLEOTIDE SEQUENCE [LARGE SCALE GENOMIC DNA]</scope>
    <source>
        <strain evidence="2">Cbfe23</strain>
    </source>
</reference>
<sequence>MPQTERLQASLPTIAMRELTRLSEELGVDKSAVVQEALSLFWKAASEVKQGAKLAFLPPTPQGTIREFSTPLLTHMEQAANMDPAEIVLPDADFDKVAARLEAPADPTPALRALARKRRRPQP</sequence>
<gene>
    <name evidence="1" type="ORF">BON30_32065</name>
</gene>